<organism evidence="2 3">
    <name type="scientific">Blattamonas nauphoetae</name>
    <dbReference type="NCBI Taxonomy" id="2049346"/>
    <lineage>
        <taxon>Eukaryota</taxon>
        <taxon>Metamonada</taxon>
        <taxon>Preaxostyla</taxon>
        <taxon>Oxymonadida</taxon>
        <taxon>Blattamonas</taxon>
    </lineage>
</organism>
<keyword evidence="3" id="KW-1185">Reference proteome</keyword>
<feature type="compositionally biased region" description="Gly residues" evidence="1">
    <location>
        <begin position="7"/>
        <end position="32"/>
    </location>
</feature>
<dbReference type="EMBL" id="JARBJD010000054">
    <property type="protein sequence ID" value="KAK2956609.1"/>
    <property type="molecule type" value="Genomic_DNA"/>
</dbReference>
<dbReference type="InterPro" id="IPR016024">
    <property type="entry name" value="ARM-type_fold"/>
</dbReference>
<reference evidence="2 3" key="1">
    <citation type="journal article" date="2022" name="bioRxiv">
        <title>Genomics of Preaxostyla Flagellates Illuminates Evolutionary Transitions and the Path Towards Mitochondrial Loss.</title>
        <authorList>
            <person name="Novak L.V.F."/>
            <person name="Treitli S.C."/>
            <person name="Pyrih J."/>
            <person name="Halakuc P."/>
            <person name="Pipaliya S.V."/>
            <person name="Vacek V."/>
            <person name="Brzon O."/>
            <person name="Soukal P."/>
            <person name="Eme L."/>
            <person name="Dacks J.B."/>
            <person name="Karnkowska A."/>
            <person name="Elias M."/>
            <person name="Hampl V."/>
        </authorList>
    </citation>
    <scope>NUCLEOTIDE SEQUENCE [LARGE SCALE GENOMIC DNA]</scope>
    <source>
        <strain evidence="2">NAU3</strain>
        <tissue evidence="2">Gut</tissue>
    </source>
</reference>
<dbReference type="Proteomes" id="UP001281761">
    <property type="component" value="Unassembled WGS sequence"/>
</dbReference>
<evidence type="ECO:0000313" key="2">
    <source>
        <dbReference type="EMBL" id="KAK2956609.1"/>
    </source>
</evidence>
<evidence type="ECO:0000256" key="1">
    <source>
        <dbReference type="SAM" id="MobiDB-lite"/>
    </source>
</evidence>
<feature type="region of interest" description="Disordered" evidence="1">
    <location>
        <begin position="1"/>
        <end position="33"/>
    </location>
</feature>
<proteinExistence type="predicted"/>
<accession>A0ABQ9XYQ3</accession>
<name>A0ABQ9XYQ3_9EUKA</name>
<evidence type="ECO:0000313" key="3">
    <source>
        <dbReference type="Proteomes" id="UP001281761"/>
    </source>
</evidence>
<gene>
    <name evidence="2" type="ORF">BLNAU_8449</name>
</gene>
<comment type="caution">
    <text evidence="2">The sequence shown here is derived from an EMBL/GenBank/DDBJ whole genome shotgun (WGS) entry which is preliminary data.</text>
</comment>
<dbReference type="SUPFAM" id="SSF48371">
    <property type="entry name" value="ARM repeat"/>
    <property type="match status" value="1"/>
</dbReference>
<protein>
    <submittedName>
        <fullName evidence="2">Uncharacterized protein</fullName>
    </submittedName>
</protein>
<sequence>MDRRDGSGGWIGEDGSGDGWTGEGWIGEGWTGEGWDWEGWDWGGMDSGGMDWGGMDWEGWIGEGWIGEGWIGGIRGWIGGNMEMVVSEADEIEDRVLKREKEVSVREGPALDDNLKAKAVNILQSVNPMYSESADAFLSGFGQTTKESSRNFVQSIVVVVSSVNLVIITAAMELLRRLIFCCSPKVRLALVKTDLIPQIIITLNPQSLFFTEAVDIHICLIQIIFHSLELATPYYFSRLGIVDGNEQQGVHETVLKHVVAPSEKYVCHLCVNRFSIIDGRLSETFLELLAHLLDRCPYYQRTSEFVLLSLDGRHTLLRRHSRHACLLICGRHCVDGWMVTIGGKRQKTKSIAISTNRSLLTLQSKYDGFSNIFRHCSSANFAVALTTSAMKMLRDLIWRWSDPVYFALIKADLIPHLINTLNPQSLSFAEGVDIHTATPYFLTKLGFEDRNEQETVHEIILKHVMVPSEKYICHLCVNRYSINDGEQSRYFLEILAQLLRVCPSYPQAMHSMNTAQQEWNEKGGEARQIGKTVHEMLRMEGFEDVIEEKLQNDQNELSGRWIVAKSIQWNNLQGMNLSRHA</sequence>